<protein>
    <submittedName>
        <fullName evidence="9">ATP-binding cassette transporter, putative</fullName>
    </submittedName>
</protein>
<keyword evidence="4" id="KW-0547">Nucleotide-binding</keyword>
<dbReference type="GO" id="GO:0016887">
    <property type="term" value="F:ATP hydrolysis activity"/>
    <property type="evidence" value="ECO:0007669"/>
    <property type="project" value="InterPro"/>
</dbReference>
<feature type="domain" description="AAA+ ATPase" evidence="8">
    <location>
        <begin position="20"/>
        <end position="213"/>
    </location>
</feature>
<dbReference type="RefSeq" id="XP_002485792.1">
    <property type="nucleotide sequence ID" value="XM_002485747.1"/>
</dbReference>
<evidence type="ECO:0000256" key="7">
    <source>
        <dbReference type="ARBA" id="ARBA00023136"/>
    </source>
</evidence>
<dbReference type="HOGENOM" id="CLU_1240848_0_0_1"/>
<dbReference type="Gene3D" id="3.40.50.300">
    <property type="entry name" value="P-loop containing nucleotide triphosphate hydrolases"/>
    <property type="match status" value="2"/>
</dbReference>
<name>B8MM42_TALSN</name>
<dbReference type="InterPro" id="IPR050352">
    <property type="entry name" value="ABCG_transporters"/>
</dbReference>
<evidence type="ECO:0000256" key="3">
    <source>
        <dbReference type="ARBA" id="ARBA00022692"/>
    </source>
</evidence>
<dbReference type="STRING" id="441959.B8MM42"/>
<evidence type="ECO:0000313" key="10">
    <source>
        <dbReference type="Proteomes" id="UP000001745"/>
    </source>
</evidence>
<dbReference type="GO" id="GO:0016020">
    <property type="term" value="C:membrane"/>
    <property type="evidence" value="ECO:0007669"/>
    <property type="project" value="UniProtKB-SubCell"/>
</dbReference>
<keyword evidence="2" id="KW-0813">Transport</keyword>
<proteinExistence type="predicted"/>
<dbReference type="SMART" id="SM00382">
    <property type="entry name" value="AAA"/>
    <property type="match status" value="1"/>
</dbReference>
<keyword evidence="3" id="KW-0812">Transmembrane</keyword>
<dbReference type="GeneID" id="8108449"/>
<reference evidence="10" key="1">
    <citation type="journal article" date="2015" name="Genome Announc.">
        <title>Genome sequence of the AIDS-associated pathogen Penicillium marneffei (ATCC18224) and its near taxonomic relative Talaromyces stipitatus (ATCC10500).</title>
        <authorList>
            <person name="Nierman W.C."/>
            <person name="Fedorova-Abrams N.D."/>
            <person name="Andrianopoulos A."/>
        </authorList>
    </citation>
    <scope>NUCLEOTIDE SEQUENCE [LARGE SCALE GENOMIC DNA]</scope>
    <source>
        <strain evidence="10">ATCC 10500 / CBS 375.48 / QM 6759 / NRRL 1006</strain>
    </source>
</reference>
<organism evidence="9 10">
    <name type="scientific">Talaromyces stipitatus (strain ATCC 10500 / CBS 375.48 / QM 6759 / NRRL 1006)</name>
    <name type="common">Penicillium stipitatum</name>
    <dbReference type="NCBI Taxonomy" id="441959"/>
    <lineage>
        <taxon>Eukaryota</taxon>
        <taxon>Fungi</taxon>
        <taxon>Dikarya</taxon>
        <taxon>Ascomycota</taxon>
        <taxon>Pezizomycotina</taxon>
        <taxon>Eurotiomycetes</taxon>
        <taxon>Eurotiomycetidae</taxon>
        <taxon>Eurotiales</taxon>
        <taxon>Trichocomaceae</taxon>
        <taxon>Talaromyces</taxon>
        <taxon>Talaromyces sect. Talaromyces</taxon>
    </lineage>
</organism>
<evidence type="ECO:0000256" key="4">
    <source>
        <dbReference type="ARBA" id="ARBA00022741"/>
    </source>
</evidence>
<dbReference type="InterPro" id="IPR003439">
    <property type="entry name" value="ABC_transporter-like_ATP-bd"/>
</dbReference>
<gene>
    <name evidence="9" type="ORF">TSTA_098100</name>
</gene>
<dbReference type="eggNOG" id="KOG0061">
    <property type="taxonomic scope" value="Eukaryota"/>
</dbReference>
<dbReference type="Proteomes" id="UP000001745">
    <property type="component" value="Unassembled WGS sequence"/>
</dbReference>
<dbReference type="PANTHER" id="PTHR48041">
    <property type="entry name" value="ABC TRANSPORTER G FAMILY MEMBER 28"/>
    <property type="match status" value="1"/>
</dbReference>
<dbReference type="PANTHER" id="PTHR48041:SF91">
    <property type="entry name" value="ABC TRANSPORTER G FAMILY MEMBER 28"/>
    <property type="match status" value="1"/>
</dbReference>
<dbReference type="InterPro" id="IPR003593">
    <property type="entry name" value="AAA+_ATPase"/>
</dbReference>
<dbReference type="Pfam" id="PF00005">
    <property type="entry name" value="ABC_tran"/>
    <property type="match status" value="1"/>
</dbReference>
<dbReference type="GO" id="GO:0042626">
    <property type="term" value="F:ATPase-coupled transmembrane transporter activity"/>
    <property type="evidence" value="ECO:0007669"/>
    <property type="project" value="TreeGrafter"/>
</dbReference>
<evidence type="ECO:0000313" key="9">
    <source>
        <dbReference type="EMBL" id="EED13554.1"/>
    </source>
</evidence>
<dbReference type="SUPFAM" id="SSF52540">
    <property type="entry name" value="P-loop containing nucleoside triphosphate hydrolases"/>
    <property type="match status" value="1"/>
</dbReference>
<keyword evidence="6" id="KW-1133">Transmembrane helix</keyword>
<accession>B8MM42</accession>
<evidence type="ECO:0000256" key="6">
    <source>
        <dbReference type="ARBA" id="ARBA00022989"/>
    </source>
</evidence>
<dbReference type="PhylomeDB" id="B8MM42"/>
<dbReference type="VEuPathDB" id="FungiDB:TSTA_098100"/>
<dbReference type="GO" id="GO:0005524">
    <property type="term" value="F:ATP binding"/>
    <property type="evidence" value="ECO:0007669"/>
    <property type="project" value="UniProtKB-KW"/>
</dbReference>
<dbReference type="OrthoDB" id="66620at2759"/>
<evidence type="ECO:0000256" key="2">
    <source>
        <dbReference type="ARBA" id="ARBA00022448"/>
    </source>
</evidence>
<evidence type="ECO:0000256" key="1">
    <source>
        <dbReference type="ARBA" id="ARBA00004141"/>
    </source>
</evidence>
<evidence type="ECO:0000259" key="8">
    <source>
        <dbReference type="SMART" id="SM00382"/>
    </source>
</evidence>
<dbReference type="InParanoid" id="B8MM42"/>
<comment type="subcellular location">
    <subcellularLocation>
        <location evidence="1">Membrane</location>
        <topology evidence="1">Multi-pass membrane protein</topology>
    </subcellularLocation>
</comment>
<keyword evidence="5 9" id="KW-0067">ATP-binding</keyword>
<sequence>MTFVQFMRRATDNVTGSIDRGTLAGVMGGSGAGKSTFVNVLMGKTSNIGGVVAVNNSPSKVGRYKKVIGHVPEETFSPRIDPLREHYFHGIEKMLILKPTPSLSLTAWNYRMCEIHKSEVLRRQSQWWTTKSVSIGMELAAVHMAIFLDEPTSGLDATSASSMIRTLKVLARLGIAVIFIIHQPWSEVFDLFDSLFLVEMDRLFTKVLKPRPNSILRMWVSTL</sequence>
<keyword evidence="7" id="KW-0472">Membrane</keyword>
<evidence type="ECO:0000256" key="5">
    <source>
        <dbReference type="ARBA" id="ARBA00022840"/>
    </source>
</evidence>
<dbReference type="AlphaFoldDB" id="B8MM42"/>
<dbReference type="EMBL" id="EQ962658">
    <property type="protein sequence ID" value="EED13554.1"/>
    <property type="molecule type" value="Genomic_DNA"/>
</dbReference>
<keyword evidence="10" id="KW-1185">Reference proteome</keyword>
<dbReference type="InterPro" id="IPR027417">
    <property type="entry name" value="P-loop_NTPase"/>
</dbReference>